<proteinExistence type="predicted"/>
<dbReference type="InterPro" id="IPR014718">
    <property type="entry name" value="GH-type_carb-bd"/>
</dbReference>
<evidence type="ECO:0000256" key="1">
    <source>
        <dbReference type="SAM" id="MobiDB-lite"/>
    </source>
</evidence>
<feature type="compositionally biased region" description="Polar residues" evidence="1">
    <location>
        <begin position="113"/>
        <end position="129"/>
    </location>
</feature>
<dbReference type="Proteomes" id="UP000678016">
    <property type="component" value="Chromosome"/>
</dbReference>
<dbReference type="RefSeq" id="WP_212640454.1">
    <property type="nucleotide sequence ID" value="NZ_CP074132.1"/>
</dbReference>
<feature type="region of interest" description="Disordered" evidence="1">
    <location>
        <begin position="175"/>
        <end position="218"/>
    </location>
</feature>
<dbReference type="EMBL" id="CP074132">
    <property type="protein sequence ID" value="QUX27388.1"/>
    <property type="molecule type" value="Genomic_DNA"/>
</dbReference>
<organism evidence="2 3">
    <name type="scientific">Nocardiopsis akebiae</name>
    <dbReference type="NCBI Taxonomy" id="2831968"/>
    <lineage>
        <taxon>Bacteria</taxon>
        <taxon>Bacillati</taxon>
        <taxon>Actinomycetota</taxon>
        <taxon>Actinomycetes</taxon>
        <taxon>Streptosporangiales</taxon>
        <taxon>Nocardiopsidaceae</taxon>
        <taxon>Nocardiopsis</taxon>
    </lineage>
</organism>
<accession>A0ABX8C2Q4</accession>
<reference evidence="3" key="1">
    <citation type="submission" date="2021-05" db="EMBL/GenBank/DDBJ databases">
        <title>Direct Submission.</title>
        <authorList>
            <person name="Li K."/>
            <person name="Gao J."/>
        </authorList>
    </citation>
    <scope>NUCLEOTIDE SEQUENCE [LARGE SCALE GENOMIC DNA]</scope>
    <source>
        <strain evidence="3">HDS12</strain>
    </source>
</reference>
<protein>
    <recommendedName>
        <fullName evidence="4">DUF4380 domain-containing protein</fullName>
    </recommendedName>
</protein>
<feature type="region of interest" description="Disordered" evidence="1">
    <location>
        <begin position="89"/>
        <end position="136"/>
    </location>
</feature>
<name>A0ABX8C2Q4_9ACTN</name>
<sequence>MSRPVGVRRDASGAHELVVLDNGVLRLTAAPALGGRLLSVRHRGREHLYRNPRLLGEDLQPVGGVVLGPVDGPMSAWNNVGGDKTWPAPQGWDGPDEWAGPPDSVLDSGPYTAETSTAPDGSAVLTLTSGDDPRSGLRLTRRLTLAPDSAAYRLDLEAVNVSGAPRRWALWNVTQLDGGPGGSGGTGRPGRSGGSCGTDGPSGSDWQQDGPGGPGGARGVYVGVSGPGPHTVPLVAGNGRPRVVEHTPSVVRVPLQDVVGKVGFPTASGWLADVGVEGTLTQRFAVREGAEYPDGGSRAEVWLECPVDRPLEHLGGLCPVDRVTEVEALGPLTELAPGQSTSLAVEFGFGAGTGPVAEVTPDGFWSEEPRWSASEPGGRRLIGVFTSSRAGALVHRASGRTVARTRPGEPARFDALVPEPDTDTAPAVVFAPDRA</sequence>
<evidence type="ECO:0000313" key="2">
    <source>
        <dbReference type="EMBL" id="QUX27388.1"/>
    </source>
</evidence>
<dbReference type="Gene3D" id="2.70.98.10">
    <property type="match status" value="1"/>
</dbReference>
<keyword evidence="3" id="KW-1185">Reference proteome</keyword>
<evidence type="ECO:0008006" key="4">
    <source>
        <dbReference type="Google" id="ProtNLM"/>
    </source>
</evidence>
<evidence type="ECO:0000313" key="3">
    <source>
        <dbReference type="Proteomes" id="UP000678016"/>
    </source>
</evidence>
<feature type="compositionally biased region" description="Gly residues" evidence="1">
    <location>
        <begin position="178"/>
        <end position="197"/>
    </location>
</feature>
<gene>
    <name evidence="2" type="ORF">KGD83_18970</name>
</gene>